<proteinExistence type="predicted"/>
<dbReference type="InterPro" id="IPR000477">
    <property type="entry name" value="RT_dom"/>
</dbReference>
<evidence type="ECO:0000259" key="1">
    <source>
        <dbReference type="Pfam" id="PF00078"/>
    </source>
</evidence>
<reference evidence="2" key="1">
    <citation type="submission" date="2020-07" db="EMBL/GenBank/DDBJ databases">
        <authorList>
            <person name="Lin J."/>
        </authorList>
    </citation>
    <scope>NUCLEOTIDE SEQUENCE</scope>
</reference>
<dbReference type="Pfam" id="PF00078">
    <property type="entry name" value="RVT_1"/>
    <property type="match status" value="1"/>
</dbReference>
<name>A0A6V7NJB2_ANACO</name>
<accession>A0A6V7NJB2</accession>
<dbReference type="PANTHER" id="PTHR31635:SF196">
    <property type="entry name" value="REVERSE TRANSCRIPTASE DOMAIN-CONTAINING PROTEIN-RELATED"/>
    <property type="match status" value="1"/>
</dbReference>
<gene>
    <name evidence="2" type="ORF">CB5_LOCUS1685</name>
</gene>
<protein>
    <recommendedName>
        <fullName evidence="1">Reverse transcriptase domain-containing protein</fullName>
    </recommendedName>
</protein>
<dbReference type="EMBL" id="LR862139">
    <property type="protein sequence ID" value="CAD1818474.1"/>
    <property type="molecule type" value="Genomic_DNA"/>
</dbReference>
<feature type="domain" description="Reverse transcriptase" evidence="1">
    <location>
        <begin position="40"/>
        <end position="127"/>
    </location>
</feature>
<sequence>MLFYKRFWDLLKADIMAVFNTFYNGTADLDLINTSWLCLIPKKNDAILANDFRRISLVHSITKLISKVLASRLQMFLNVLINPHQTAFIKGGHIIDNFKCAHILIHHLQTTKHQAALLKIDFERAFD</sequence>
<evidence type="ECO:0000313" key="2">
    <source>
        <dbReference type="EMBL" id="CAD1818474.1"/>
    </source>
</evidence>
<dbReference type="AlphaFoldDB" id="A0A6V7NJB2"/>
<organism evidence="2">
    <name type="scientific">Ananas comosus var. bracteatus</name>
    <name type="common">red pineapple</name>
    <dbReference type="NCBI Taxonomy" id="296719"/>
    <lineage>
        <taxon>Eukaryota</taxon>
        <taxon>Viridiplantae</taxon>
        <taxon>Streptophyta</taxon>
        <taxon>Embryophyta</taxon>
        <taxon>Tracheophyta</taxon>
        <taxon>Spermatophyta</taxon>
        <taxon>Magnoliopsida</taxon>
        <taxon>Liliopsida</taxon>
        <taxon>Poales</taxon>
        <taxon>Bromeliaceae</taxon>
        <taxon>Bromelioideae</taxon>
        <taxon>Ananas</taxon>
    </lineage>
</organism>
<dbReference type="PANTHER" id="PTHR31635">
    <property type="entry name" value="REVERSE TRANSCRIPTASE DOMAIN-CONTAINING PROTEIN-RELATED"/>
    <property type="match status" value="1"/>
</dbReference>